<dbReference type="PANTHER" id="PTHR31302">
    <property type="entry name" value="TRANSMEMBRANE PROTEIN WITH METALLOPHOSPHOESTERASE DOMAIN-RELATED"/>
    <property type="match status" value="1"/>
</dbReference>
<dbReference type="CDD" id="cd07385">
    <property type="entry name" value="MPP_YkuE_C"/>
    <property type="match status" value="1"/>
</dbReference>
<dbReference type="Gene3D" id="3.60.21.10">
    <property type="match status" value="1"/>
</dbReference>
<name>A0A096B0K3_FLAPL</name>
<evidence type="ECO:0000313" key="5">
    <source>
        <dbReference type="Proteomes" id="UP000029585"/>
    </source>
</evidence>
<evidence type="ECO:0000256" key="2">
    <source>
        <dbReference type="ARBA" id="ARBA00022801"/>
    </source>
</evidence>
<dbReference type="SUPFAM" id="SSF56300">
    <property type="entry name" value="Metallo-dependent phosphatases"/>
    <property type="match status" value="1"/>
</dbReference>
<dbReference type="RefSeq" id="WP_044943413.1">
    <property type="nucleotide sequence ID" value="NZ_KN174168.1"/>
</dbReference>
<dbReference type="EMBL" id="ADLO01000120">
    <property type="protein sequence ID" value="KGF52808.1"/>
    <property type="molecule type" value="Genomic_DNA"/>
</dbReference>
<sequence length="284" mass="30905">MKKRTKGVLAAALAAAGVFLLAGLDARLLVRTYTVESGRLTGPVRLAVLTDLHACAYGEGQRELLDAVAEQSPDLVLLCGDIVDDEPRMPEERALDTVEALAAVWPTYYVTGNHEFWTGRVDEVKARLEERGAVVLAGECVTVTAAGQTVQLCGIDDPSVGETRWREQLEAVTAALDGEHCSILMTHRPERTEDYAGRGFELVLAGHAHGGQWRLPGLLNGLFAPDQGLFPTYAGGRYALGDTTLLVSRGLARESTRLPRFYNRPELVVVELRPGLEEFPAKKE</sequence>
<proteinExistence type="predicted"/>
<keyword evidence="2" id="KW-0378">Hydrolase</keyword>
<dbReference type="Proteomes" id="UP000029585">
    <property type="component" value="Unassembled WGS sequence"/>
</dbReference>
<gene>
    <name evidence="4" type="ORF">HMPREF9460_03925</name>
</gene>
<evidence type="ECO:0000259" key="3">
    <source>
        <dbReference type="Pfam" id="PF00149"/>
    </source>
</evidence>
<dbReference type="GO" id="GO:0046872">
    <property type="term" value="F:metal ion binding"/>
    <property type="evidence" value="ECO:0007669"/>
    <property type="project" value="UniProtKB-KW"/>
</dbReference>
<dbReference type="Pfam" id="PF00149">
    <property type="entry name" value="Metallophos"/>
    <property type="match status" value="1"/>
</dbReference>
<dbReference type="GO" id="GO:0009245">
    <property type="term" value="P:lipid A biosynthetic process"/>
    <property type="evidence" value="ECO:0007669"/>
    <property type="project" value="TreeGrafter"/>
</dbReference>
<evidence type="ECO:0000313" key="4">
    <source>
        <dbReference type="EMBL" id="KGF52808.1"/>
    </source>
</evidence>
<dbReference type="GO" id="GO:0008758">
    <property type="term" value="F:UDP-2,3-diacylglucosamine hydrolase activity"/>
    <property type="evidence" value="ECO:0007669"/>
    <property type="project" value="TreeGrafter"/>
</dbReference>
<protein>
    <recommendedName>
        <fullName evidence="3">Calcineurin-like phosphoesterase domain-containing protein</fullName>
    </recommendedName>
</protein>
<keyword evidence="1" id="KW-0479">Metal-binding</keyword>
<evidence type="ECO:0000256" key="1">
    <source>
        <dbReference type="ARBA" id="ARBA00022723"/>
    </source>
</evidence>
<keyword evidence="5" id="KW-1185">Reference proteome</keyword>
<dbReference type="InterPro" id="IPR051158">
    <property type="entry name" value="Metallophosphoesterase_sf"/>
</dbReference>
<dbReference type="InterPro" id="IPR029052">
    <property type="entry name" value="Metallo-depent_PP-like"/>
</dbReference>
<dbReference type="AlphaFoldDB" id="A0A096B0K3"/>
<dbReference type="PANTHER" id="PTHR31302:SF31">
    <property type="entry name" value="PHOSPHODIESTERASE YAEI"/>
    <property type="match status" value="1"/>
</dbReference>
<comment type="caution">
    <text evidence="4">The sequence shown here is derived from an EMBL/GenBank/DDBJ whole genome shotgun (WGS) entry which is preliminary data.</text>
</comment>
<reference evidence="4 5" key="1">
    <citation type="submission" date="2011-08" db="EMBL/GenBank/DDBJ databases">
        <title>The Genome Sequence of Clostridium orbiscindens 1_3_50AFAA.</title>
        <authorList>
            <consortium name="The Broad Institute Genome Sequencing Platform"/>
            <person name="Earl A."/>
            <person name="Ward D."/>
            <person name="Feldgarden M."/>
            <person name="Gevers D."/>
            <person name="Daigneault M."/>
            <person name="Strauss J."/>
            <person name="Allen-Vercoe E."/>
            <person name="Young S.K."/>
            <person name="Zeng Q."/>
            <person name="Gargeya S."/>
            <person name="Fitzgerald M."/>
            <person name="Haas B."/>
            <person name="Abouelleil A."/>
            <person name="Alvarado L."/>
            <person name="Arachchi H.M."/>
            <person name="Berlin A."/>
            <person name="Brown A."/>
            <person name="Chapman S.B."/>
            <person name="Chen Z."/>
            <person name="Dunbar C."/>
            <person name="Freedman E."/>
            <person name="Gearin G."/>
            <person name="Gellesch M."/>
            <person name="Goldberg J."/>
            <person name="Griggs A."/>
            <person name="Gujja S."/>
            <person name="Heiman D."/>
            <person name="Howarth C."/>
            <person name="Larson L."/>
            <person name="Lui A."/>
            <person name="MacDonald P.J.P."/>
            <person name="Montmayeur A."/>
            <person name="Murphy C."/>
            <person name="Neiman D."/>
            <person name="Pearson M."/>
            <person name="Priest M."/>
            <person name="Roberts A."/>
            <person name="Saif S."/>
            <person name="Shea T."/>
            <person name="Shenoy N."/>
            <person name="Sisk P."/>
            <person name="Stolte C."/>
            <person name="Sykes S."/>
            <person name="Wortman J."/>
            <person name="Nusbaum C."/>
            <person name="Birren B."/>
        </authorList>
    </citation>
    <scope>NUCLEOTIDE SEQUENCE [LARGE SCALE GENOMIC DNA]</scope>
    <source>
        <strain evidence="4 5">1_3_50AFAA</strain>
    </source>
</reference>
<accession>A0A096B0K3</accession>
<dbReference type="PATRIC" id="fig|742738.3.peg.4040"/>
<dbReference type="eggNOG" id="COG1408">
    <property type="taxonomic scope" value="Bacteria"/>
</dbReference>
<feature type="domain" description="Calcineurin-like phosphoesterase" evidence="3">
    <location>
        <begin position="45"/>
        <end position="209"/>
    </location>
</feature>
<organism evidence="4 5">
    <name type="scientific">Flavonifractor plautii 1_3_50AFAA</name>
    <dbReference type="NCBI Taxonomy" id="742738"/>
    <lineage>
        <taxon>Bacteria</taxon>
        <taxon>Bacillati</taxon>
        <taxon>Bacillota</taxon>
        <taxon>Clostridia</taxon>
        <taxon>Eubacteriales</taxon>
        <taxon>Oscillospiraceae</taxon>
        <taxon>Flavonifractor</taxon>
    </lineage>
</organism>
<dbReference type="GO" id="GO:0016020">
    <property type="term" value="C:membrane"/>
    <property type="evidence" value="ECO:0007669"/>
    <property type="project" value="GOC"/>
</dbReference>
<dbReference type="HOGENOM" id="CLU_025443_1_0_9"/>
<dbReference type="InterPro" id="IPR004843">
    <property type="entry name" value="Calcineurin-like_PHP"/>
</dbReference>